<dbReference type="RefSeq" id="XP_013076857.2">
    <property type="nucleotide sequence ID" value="XM_013221403.2"/>
</dbReference>
<proteinExistence type="predicted"/>
<organism evidence="3 4">
    <name type="scientific">Biomphalaria glabrata</name>
    <name type="common">Bloodfluke planorb</name>
    <name type="synonym">Freshwater snail</name>
    <dbReference type="NCBI Taxonomy" id="6526"/>
    <lineage>
        <taxon>Eukaryota</taxon>
        <taxon>Metazoa</taxon>
        <taxon>Spiralia</taxon>
        <taxon>Lophotrochozoa</taxon>
        <taxon>Mollusca</taxon>
        <taxon>Gastropoda</taxon>
        <taxon>Heterobranchia</taxon>
        <taxon>Euthyneura</taxon>
        <taxon>Panpulmonata</taxon>
        <taxon>Hygrophila</taxon>
        <taxon>Lymnaeoidea</taxon>
        <taxon>Planorbidae</taxon>
        <taxon>Biomphalaria</taxon>
    </lineage>
</organism>
<dbReference type="EnsemblMetazoa" id="BGLB006115-RB">
    <property type="protein sequence ID" value="BGLB006115-PB"/>
    <property type="gene ID" value="BGLB006115"/>
</dbReference>
<evidence type="ECO:0000313" key="3">
    <source>
        <dbReference type="EnsemblMetazoa" id="BGLB006115-PB"/>
    </source>
</evidence>
<dbReference type="Proteomes" id="UP000076420">
    <property type="component" value="Unassembled WGS sequence"/>
</dbReference>
<dbReference type="Gene3D" id="2.60.40.4060">
    <property type="entry name" value="Reeler domain"/>
    <property type="match status" value="1"/>
</dbReference>
<accession>A0A2C9JPY7</accession>
<dbReference type="EnsemblMetazoa" id="BGLB006115-RC">
    <property type="protein sequence ID" value="BGLB006115-PC"/>
    <property type="gene ID" value="BGLB006115"/>
</dbReference>
<dbReference type="InterPro" id="IPR042307">
    <property type="entry name" value="Reeler_sf"/>
</dbReference>
<dbReference type="PROSITE" id="PS51019">
    <property type="entry name" value="REELIN"/>
    <property type="match status" value="1"/>
</dbReference>
<evidence type="ECO:0000313" key="4">
    <source>
        <dbReference type="Proteomes" id="UP000076420"/>
    </source>
</evidence>
<dbReference type="PANTHER" id="PTHR45828:SF33">
    <property type="entry name" value="DOMON DOMAIN-CONTAINING PROTEIN"/>
    <property type="match status" value="1"/>
</dbReference>
<dbReference type="GO" id="GO:0016020">
    <property type="term" value="C:membrane"/>
    <property type="evidence" value="ECO:0007669"/>
    <property type="project" value="TreeGrafter"/>
</dbReference>
<dbReference type="AlphaFoldDB" id="A0A2C9JPY7"/>
<dbReference type="KEGG" id="bgt:106063084"/>
<dbReference type="CDD" id="cd08544">
    <property type="entry name" value="Reeler"/>
    <property type="match status" value="1"/>
</dbReference>
<dbReference type="Pfam" id="PF02014">
    <property type="entry name" value="Reeler"/>
    <property type="match status" value="1"/>
</dbReference>
<evidence type="ECO:0000259" key="2">
    <source>
        <dbReference type="PROSITE" id="PS51019"/>
    </source>
</evidence>
<dbReference type="VEuPathDB" id="VectorBase:BGLAX_050905"/>
<dbReference type="PANTHER" id="PTHR45828">
    <property type="entry name" value="CYTOCHROME B561/FERRIC REDUCTASE TRANSMEMBRANE"/>
    <property type="match status" value="1"/>
</dbReference>
<dbReference type="InterPro" id="IPR051237">
    <property type="entry name" value="Ferric-chelate_Red/DefProt"/>
</dbReference>
<gene>
    <name evidence="3" type="primary">106063084</name>
</gene>
<name>A0A2C9JPY7_BIOGL</name>
<reference evidence="3" key="1">
    <citation type="submission" date="2020-05" db="UniProtKB">
        <authorList>
            <consortium name="EnsemblMetazoa"/>
        </authorList>
    </citation>
    <scope>IDENTIFICATION</scope>
    <source>
        <strain evidence="3">BB02</strain>
    </source>
</reference>
<feature type="chain" id="PRO_5014284885" description="Reelin domain-containing protein" evidence="1">
    <location>
        <begin position="21"/>
        <end position="204"/>
    </location>
</feature>
<keyword evidence="1" id="KW-0732">Signal</keyword>
<dbReference type="InterPro" id="IPR002861">
    <property type="entry name" value="Reeler_dom"/>
</dbReference>
<protein>
    <recommendedName>
        <fullName evidence="2">Reelin domain-containing protein</fullName>
    </recommendedName>
</protein>
<dbReference type="RefSeq" id="XP_013076858.2">
    <property type="nucleotide sequence ID" value="XM_013221404.2"/>
</dbReference>
<feature type="domain" description="Reelin" evidence="2">
    <location>
        <begin position="24"/>
        <end position="188"/>
    </location>
</feature>
<sequence>MTPSNFAVVFILLLVVTVQCYPNGAPDNAEICNTLKPKHYQIKGNTSSGLWEPNLSQPLNYSIHVSRMSVSSGQAVEVLLQADQSYFEGFILQARSASNTLDVSKRYGTFKPLDEDAKLICSGAGITHSKHYKWPNITFSWTAPKHTQDKIKFIATVVTGYKTYFMNVESDVVELSGSSTGDILSSVNILTFTVLQAFMLTILM</sequence>
<feature type="signal peptide" evidence="1">
    <location>
        <begin position="1"/>
        <end position="20"/>
    </location>
</feature>
<evidence type="ECO:0000256" key="1">
    <source>
        <dbReference type="SAM" id="SignalP"/>
    </source>
</evidence>
<dbReference type="VEuPathDB" id="VectorBase:BGLB006115"/>